<dbReference type="Proteomes" id="UP000005615">
    <property type="component" value="Unassembled WGS sequence"/>
</dbReference>
<dbReference type="AlphaFoldDB" id="F3L301"/>
<keyword evidence="8" id="KW-0784">Thiamine biosynthesis</keyword>
<dbReference type="InterPro" id="IPR015168">
    <property type="entry name" value="SsuA/THI5"/>
</dbReference>
<evidence type="ECO:0000256" key="11">
    <source>
        <dbReference type="ARBA" id="ARBA00048179"/>
    </source>
</evidence>
<dbReference type="Gene3D" id="3.30.70.270">
    <property type="match status" value="1"/>
</dbReference>
<keyword evidence="14" id="KW-1185">Reference proteome</keyword>
<dbReference type="PANTHER" id="PTHR31528">
    <property type="entry name" value="4-AMINO-5-HYDROXYMETHYL-2-METHYLPYRIMIDINE PHOSPHATE SYNTHASE THI11-RELATED"/>
    <property type="match status" value="1"/>
</dbReference>
<sequence>MKFRLSLVLLFFCNTVFANDLQYVRVQLEWKYQFEFAGFIAAKELGYYQEAGLDVDLVEYEPSVDNVLSLIQGDADYVVHNSNLVVHGGHIAPVVVLATYFQRSPLIFVTHPSIRTPGDLVGKRIMGTTDEFRYSSLALLLNHFYVNSTNSDIREHTFSIDDFIQGKVDAMSAFRSNQLYELDRLGVAYNVIDPADYGFVSSAVSVLATQNAVVQNPEQTQRFVEATNRGWEYALENVDAVIDMILTRYSQQKSAPALRYEAAVTEQMMQLDLFPLGATSDELGQRIFKQLKRSGLLHADERGLKALANSLREAISEATFSSGLEVTASFGFGLLNPVVSIDRNITKIDDALFQAKKSGRNCAVAADIN</sequence>
<dbReference type="PANTHER" id="PTHR31528:SF1">
    <property type="entry name" value="4-AMINO-5-HYDROXYMETHYL-2-METHYLPYRIMIDINE PHOSPHATE SYNTHASE THI11-RELATED"/>
    <property type="match status" value="1"/>
</dbReference>
<evidence type="ECO:0000313" key="13">
    <source>
        <dbReference type="EMBL" id="EGG29296.1"/>
    </source>
</evidence>
<proteinExistence type="inferred from homology"/>
<evidence type="ECO:0000256" key="9">
    <source>
        <dbReference type="ARBA" id="ARBA00023004"/>
    </source>
</evidence>
<keyword evidence="7" id="KW-0663">Pyridoxal phosphate</keyword>
<dbReference type="SUPFAM" id="SSF53850">
    <property type="entry name" value="Periplasmic binding protein-like II"/>
    <property type="match status" value="1"/>
</dbReference>
<evidence type="ECO:0000256" key="6">
    <source>
        <dbReference type="ARBA" id="ARBA00022723"/>
    </source>
</evidence>
<comment type="pathway">
    <text evidence="2">Cofactor biosynthesis; thiamine diphosphate biosynthesis.</text>
</comment>
<dbReference type="InterPro" id="IPR043128">
    <property type="entry name" value="Rev_trsase/Diguanyl_cyclase"/>
</dbReference>
<dbReference type="Pfam" id="PF09084">
    <property type="entry name" value="NMT1"/>
    <property type="match status" value="1"/>
</dbReference>
<evidence type="ECO:0000256" key="7">
    <source>
        <dbReference type="ARBA" id="ARBA00022898"/>
    </source>
</evidence>
<dbReference type="OrthoDB" id="9180959at2"/>
<comment type="catalytic activity">
    <reaction evidence="11">
        <text>N(6)-(pyridoxal phosphate)-L-lysyl-[4-amino-5-hydroxymethyl-2-methylpyrimidine phosphate synthase] + L-histidyl-[4-amino-5-hydroxymethyl-2-methylpyrimidine phosphate synthase] + 2 Fe(3+) + 4 H2O = L-lysyl-[4-amino-5-hydroxymethyl-2-methylpyrimidine phosphate synthase] + (2S)-2-amino-5-hydroxy-4-oxopentanoyl-[4-amino-5-hydroxymethyl-2-methylpyrimidine phosphate synthase] + 4-amino-2-methyl-5-(phosphooxymethyl)pyrimidine + 3-oxopropanoate + 2 Fe(2+) + 2 H(+)</text>
        <dbReference type="Rhea" id="RHEA:65756"/>
        <dbReference type="Rhea" id="RHEA-COMP:16892"/>
        <dbReference type="Rhea" id="RHEA-COMP:16893"/>
        <dbReference type="Rhea" id="RHEA-COMP:16894"/>
        <dbReference type="Rhea" id="RHEA-COMP:16895"/>
        <dbReference type="ChEBI" id="CHEBI:15377"/>
        <dbReference type="ChEBI" id="CHEBI:15378"/>
        <dbReference type="ChEBI" id="CHEBI:29033"/>
        <dbReference type="ChEBI" id="CHEBI:29034"/>
        <dbReference type="ChEBI" id="CHEBI:29969"/>
        <dbReference type="ChEBI" id="CHEBI:29979"/>
        <dbReference type="ChEBI" id="CHEBI:33190"/>
        <dbReference type="ChEBI" id="CHEBI:58354"/>
        <dbReference type="ChEBI" id="CHEBI:143915"/>
        <dbReference type="ChEBI" id="CHEBI:157692"/>
    </reaction>
    <physiologicalReaction direction="left-to-right" evidence="11">
        <dbReference type="Rhea" id="RHEA:65757"/>
    </physiologicalReaction>
</comment>
<dbReference type="InterPro" id="IPR029787">
    <property type="entry name" value="Nucleotide_cyclase"/>
</dbReference>
<evidence type="ECO:0000256" key="2">
    <source>
        <dbReference type="ARBA" id="ARBA00004948"/>
    </source>
</evidence>
<keyword evidence="5" id="KW-0808">Transferase</keyword>
<evidence type="ECO:0000256" key="8">
    <source>
        <dbReference type="ARBA" id="ARBA00022977"/>
    </source>
</evidence>
<keyword evidence="9" id="KW-0408">Iron</keyword>
<dbReference type="SUPFAM" id="SSF55073">
    <property type="entry name" value="Nucleotide cyclase"/>
    <property type="match status" value="1"/>
</dbReference>
<evidence type="ECO:0000256" key="3">
    <source>
        <dbReference type="ARBA" id="ARBA00009406"/>
    </source>
</evidence>
<protein>
    <recommendedName>
        <fullName evidence="10">Thiamine pyrimidine synthase</fullName>
    </recommendedName>
</protein>
<dbReference type="EMBL" id="AEIG01000057">
    <property type="protein sequence ID" value="EGG29296.1"/>
    <property type="molecule type" value="Genomic_DNA"/>
</dbReference>
<reference evidence="13 14" key="1">
    <citation type="journal article" date="2011" name="J. Bacteriol.">
        <title>Genome sequence of strain IMCC3088, a proteorhodopsin-containing marine bacterium belonging to the OM60/NOR5 clade.</title>
        <authorList>
            <person name="Jang Y."/>
            <person name="Oh H.M."/>
            <person name="Kang I."/>
            <person name="Lee K."/>
            <person name="Yang S.J."/>
            <person name="Cho J.C."/>
        </authorList>
    </citation>
    <scope>NUCLEOTIDE SEQUENCE [LARGE SCALE GENOMIC DNA]</scope>
    <source>
        <strain evidence="13 14">IMCC3088</strain>
    </source>
</reference>
<dbReference type="eggNOG" id="COG0715">
    <property type="taxonomic scope" value="Bacteria"/>
</dbReference>
<comment type="caution">
    <text evidence="13">The sequence shown here is derived from an EMBL/GenBank/DDBJ whole genome shotgun (WGS) entry which is preliminary data.</text>
</comment>
<dbReference type="GO" id="GO:0009228">
    <property type="term" value="P:thiamine biosynthetic process"/>
    <property type="evidence" value="ECO:0007669"/>
    <property type="project" value="UniProtKB-KW"/>
</dbReference>
<dbReference type="GO" id="GO:0016740">
    <property type="term" value="F:transferase activity"/>
    <property type="evidence" value="ECO:0007669"/>
    <property type="project" value="UniProtKB-KW"/>
</dbReference>
<evidence type="ECO:0000313" key="14">
    <source>
        <dbReference type="Proteomes" id="UP000005615"/>
    </source>
</evidence>
<evidence type="ECO:0000256" key="10">
    <source>
        <dbReference type="ARBA" id="ARBA00033171"/>
    </source>
</evidence>
<evidence type="ECO:0000256" key="5">
    <source>
        <dbReference type="ARBA" id="ARBA00022679"/>
    </source>
</evidence>
<name>F3L301_9GAMM</name>
<comment type="function">
    <text evidence="1">Responsible for the formation of the pyrimidine heterocycle in the thiamine biosynthesis pathway. Catalyzes the formation of hydroxymethylpyrimidine phosphate (HMP-P) from histidine and pyridoxal phosphate (PLP). The protein uses PLP and the active site histidine to form HMP-P, generating an inactive enzyme. The enzyme can only undergo a single turnover, which suggests it is a suicide enzyme.</text>
</comment>
<comment type="similarity">
    <text evidence="3">Belongs to the NMT1/THI5 family.</text>
</comment>
<dbReference type="RefSeq" id="WP_009576165.1">
    <property type="nucleotide sequence ID" value="NZ_AEIG01000057.1"/>
</dbReference>
<evidence type="ECO:0000259" key="12">
    <source>
        <dbReference type="Pfam" id="PF09084"/>
    </source>
</evidence>
<gene>
    <name evidence="13" type="ORF">IMCC3088_1925</name>
</gene>
<comment type="subunit">
    <text evidence="4">Homodimer.</text>
</comment>
<feature type="domain" description="SsuA/THI5-like" evidence="12">
    <location>
        <begin position="33"/>
        <end position="237"/>
    </location>
</feature>
<dbReference type="GO" id="GO:0046872">
    <property type="term" value="F:metal ion binding"/>
    <property type="evidence" value="ECO:0007669"/>
    <property type="project" value="UniProtKB-KW"/>
</dbReference>
<dbReference type="Gene3D" id="3.40.190.10">
    <property type="entry name" value="Periplasmic binding protein-like II"/>
    <property type="match status" value="2"/>
</dbReference>
<evidence type="ECO:0000256" key="4">
    <source>
        <dbReference type="ARBA" id="ARBA00011738"/>
    </source>
</evidence>
<keyword evidence="6" id="KW-0479">Metal-binding</keyword>
<organism evidence="13 14">
    <name type="scientific">Aequoribacter fuscus</name>
    <dbReference type="NCBI Taxonomy" id="2518989"/>
    <lineage>
        <taxon>Bacteria</taxon>
        <taxon>Pseudomonadati</taxon>
        <taxon>Pseudomonadota</taxon>
        <taxon>Gammaproteobacteria</taxon>
        <taxon>Cellvibrionales</taxon>
        <taxon>Halieaceae</taxon>
        <taxon>Aequoribacter</taxon>
    </lineage>
</organism>
<dbReference type="STRING" id="2518989.IMCC3088_1925"/>
<accession>F3L301</accession>
<evidence type="ECO:0000256" key="1">
    <source>
        <dbReference type="ARBA" id="ARBA00003469"/>
    </source>
</evidence>
<dbReference type="InterPro" id="IPR027939">
    <property type="entry name" value="NMT1/THI5"/>
</dbReference>